<comment type="similarity">
    <text evidence="1">Belongs to the LysR transcriptional regulatory family.</text>
</comment>
<dbReference type="PANTHER" id="PTHR30579">
    <property type="entry name" value="TRANSCRIPTIONAL REGULATOR"/>
    <property type="match status" value="1"/>
</dbReference>
<feature type="domain" description="HTH lysR-type" evidence="5">
    <location>
        <begin position="6"/>
        <end position="63"/>
    </location>
</feature>
<protein>
    <submittedName>
        <fullName evidence="6">Transcriptional regulator</fullName>
    </submittedName>
</protein>
<dbReference type="GO" id="GO:0003677">
    <property type="term" value="F:DNA binding"/>
    <property type="evidence" value="ECO:0007669"/>
    <property type="project" value="UniProtKB-KW"/>
</dbReference>
<dbReference type="PANTHER" id="PTHR30579:SF7">
    <property type="entry name" value="HTH-TYPE TRANSCRIPTIONAL REGULATOR LRHA-RELATED"/>
    <property type="match status" value="1"/>
</dbReference>
<dbReference type="Gene3D" id="3.40.190.10">
    <property type="entry name" value="Periplasmic binding protein-like II"/>
    <property type="match status" value="2"/>
</dbReference>
<dbReference type="Pfam" id="PF03466">
    <property type="entry name" value="LysR_substrate"/>
    <property type="match status" value="1"/>
</dbReference>
<dbReference type="SUPFAM" id="SSF53850">
    <property type="entry name" value="Periplasmic binding protein-like II"/>
    <property type="match status" value="1"/>
</dbReference>
<reference evidence="6" key="2">
    <citation type="submission" date="2020-09" db="EMBL/GenBank/DDBJ databases">
        <authorList>
            <person name="Sun Q."/>
            <person name="Zhou Y."/>
        </authorList>
    </citation>
    <scope>NUCLEOTIDE SEQUENCE</scope>
    <source>
        <strain evidence="6">CGMCC 1.12919</strain>
    </source>
</reference>
<gene>
    <name evidence="6" type="ORF">GCM10010994_54100</name>
</gene>
<dbReference type="Proteomes" id="UP000637002">
    <property type="component" value="Unassembled WGS sequence"/>
</dbReference>
<dbReference type="EMBL" id="BMGG01000011">
    <property type="protein sequence ID" value="GGC89420.1"/>
    <property type="molecule type" value="Genomic_DNA"/>
</dbReference>
<dbReference type="InterPro" id="IPR005119">
    <property type="entry name" value="LysR_subst-bd"/>
</dbReference>
<dbReference type="InterPro" id="IPR036388">
    <property type="entry name" value="WH-like_DNA-bd_sf"/>
</dbReference>
<dbReference type="InterPro" id="IPR036390">
    <property type="entry name" value="WH_DNA-bd_sf"/>
</dbReference>
<reference evidence="6" key="1">
    <citation type="journal article" date="2014" name="Int. J. Syst. Evol. Microbiol.">
        <title>Complete genome sequence of Corynebacterium casei LMG S-19264T (=DSM 44701T), isolated from a smear-ripened cheese.</title>
        <authorList>
            <consortium name="US DOE Joint Genome Institute (JGI-PGF)"/>
            <person name="Walter F."/>
            <person name="Albersmeier A."/>
            <person name="Kalinowski J."/>
            <person name="Ruckert C."/>
        </authorList>
    </citation>
    <scope>NUCLEOTIDE SEQUENCE</scope>
    <source>
        <strain evidence="6">CGMCC 1.12919</strain>
    </source>
</reference>
<evidence type="ECO:0000256" key="2">
    <source>
        <dbReference type="ARBA" id="ARBA00023015"/>
    </source>
</evidence>
<evidence type="ECO:0000256" key="3">
    <source>
        <dbReference type="ARBA" id="ARBA00023125"/>
    </source>
</evidence>
<keyword evidence="7" id="KW-1185">Reference proteome</keyword>
<name>A0A916UVZ4_9HYPH</name>
<keyword evidence="2" id="KW-0805">Transcription regulation</keyword>
<dbReference type="PROSITE" id="PS50931">
    <property type="entry name" value="HTH_LYSR"/>
    <property type="match status" value="1"/>
</dbReference>
<keyword evidence="4" id="KW-0804">Transcription</keyword>
<comment type="caution">
    <text evidence="6">The sequence shown here is derived from an EMBL/GenBank/DDBJ whole genome shotgun (WGS) entry which is preliminary data.</text>
</comment>
<keyword evidence="3" id="KW-0238">DNA-binding</keyword>
<dbReference type="InterPro" id="IPR050176">
    <property type="entry name" value="LTTR"/>
</dbReference>
<sequence>MGAVMLDLDLLRSFVSVVDAGGFTRAGERVHRSQSTVSQQIKRLEDSLQRPLFHRAGKQVTPTEDGEVLLSYARRILALAEEARDVLTRPGHEGAVRLGIPEDFAAYRLTELLASFSRSRPGLRLDVRADQSKYLRRDLERGELDLALLKRDAGEKGALAVWPERVHWVTSRVHPVDLSGTSIPLIGFPAGCLYRTRAIHAIEAAGKTWHMAYSSSSLAGIQAAVAAGLGLSILSEMAIQQGHRVLSAADGFAPIDETELALVAAPDASPATLRLADSLAAFCGSVQAQAA</sequence>
<proteinExistence type="inferred from homology"/>
<accession>A0A916UVZ4</accession>
<dbReference type="GO" id="GO:0003700">
    <property type="term" value="F:DNA-binding transcription factor activity"/>
    <property type="evidence" value="ECO:0007669"/>
    <property type="project" value="InterPro"/>
</dbReference>
<dbReference type="InterPro" id="IPR000847">
    <property type="entry name" value="LysR_HTH_N"/>
</dbReference>
<organism evidence="6 7">
    <name type="scientific">Chelatococcus reniformis</name>
    <dbReference type="NCBI Taxonomy" id="1494448"/>
    <lineage>
        <taxon>Bacteria</taxon>
        <taxon>Pseudomonadati</taxon>
        <taxon>Pseudomonadota</taxon>
        <taxon>Alphaproteobacteria</taxon>
        <taxon>Hyphomicrobiales</taxon>
        <taxon>Chelatococcaceae</taxon>
        <taxon>Chelatococcus</taxon>
    </lineage>
</organism>
<evidence type="ECO:0000256" key="1">
    <source>
        <dbReference type="ARBA" id="ARBA00009437"/>
    </source>
</evidence>
<evidence type="ECO:0000256" key="4">
    <source>
        <dbReference type="ARBA" id="ARBA00023163"/>
    </source>
</evidence>
<dbReference type="FunFam" id="1.10.10.10:FF:000001">
    <property type="entry name" value="LysR family transcriptional regulator"/>
    <property type="match status" value="1"/>
</dbReference>
<dbReference type="AlphaFoldDB" id="A0A916UVZ4"/>
<evidence type="ECO:0000313" key="7">
    <source>
        <dbReference type="Proteomes" id="UP000637002"/>
    </source>
</evidence>
<evidence type="ECO:0000259" key="5">
    <source>
        <dbReference type="PROSITE" id="PS50931"/>
    </source>
</evidence>
<dbReference type="Pfam" id="PF00126">
    <property type="entry name" value="HTH_1"/>
    <property type="match status" value="1"/>
</dbReference>
<dbReference type="PRINTS" id="PR00039">
    <property type="entry name" value="HTHLYSR"/>
</dbReference>
<dbReference type="SUPFAM" id="SSF46785">
    <property type="entry name" value="Winged helix' DNA-binding domain"/>
    <property type="match status" value="1"/>
</dbReference>
<dbReference type="Gene3D" id="1.10.10.10">
    <property type="entry name" value="Winged helix-like DNA-binding domain superfamily/Winged helix DNA-binding domain"/>
    <property type="match status" value="1"/>
</dbReference>
<evidence type="ECO:0000313" key="6">
    <source>
        <dbReference type="EMBL" id="GGC89420.1"/>
    </source>
</evidence>